<dbReference type="InterPro" id="IPR001394">
    <property type="entry name" value="Peptidase_C19_UCH"/>
</dbReference>
<dbReference type="InterPro" id="IPR038765">
    <property type="entry name" value="Papain-like_cys_pep_sf"/>
</dbReference>
<keyword evidence="1" id="KW-0175">Coiled coil</keyword>
<dbReference type="GO" id="GO:0004843">
    <property type="term" value="F:cysteine-type deubiquitinase activity"/>
    <property type="evidence" value="ECO:0007669"/>
    <property type="project" value="InterPro"/>
</dbReference>
<proteinExistence type="predicted"/>
<dbReference type="Pfam" id="PF00443">
    <property type="entry name" value="UCH"/>
    <property type="match status" value="1"/>
</dbReference>
<dbReference type="InterPro" id="IPR057763">
    <property type="entry name" value="UBL_USP40"/>
</dbReference>
<protein>
    <recommendedName>
        <fullName evidence="3">USP domain-containing protein</fullName>
    </recommendedName>
</protein>
<dbReference type="GO" id="GO:0016579">
    <property type="term" value="P:protein deubiquitination"/>
    <property type="evidence" value="ECO:0007669"/>
    <property type="project" value="InterPro"/>
</dbReference>
<feature type="coiled-coil region" evidence="1">
    <location>
        <begin position="508"/>
        <end position="535"/>
    </location>
</feature>
<feature type="domain" description="USP" evidence="3">
    <location>
        <begin position="41"/>
        <end position="490"/>
    </location>
</feature>
<keyword evidence="5" id="KW-1185">Reference proteome</keyword>
<feature type="compositionally biased region" description="Basic residues" evidence="2">
    <location>
        <begin position="1134"/>
        <end position="1145"/>
    </location>
</feature>
<accession>A0A8W8M495</accession>
<dbReference type="Proteomes" id="UP000005408">
    <property type="component" value="Unassembled WGS sequence"/>
</dbReference>
<feature type="region of interest" description="Disordered" evidence="2">
    <location>
        <begin position="413"/>
        <end position="450"/>
    </location>
</feature>
<dbReference type="Gene3D" id="3.90.70.10">
    <property type="entry name" value="Cysteine proteinases"/>
    <property type="match status" value="2"/>
</dbReference>
<feature type="compositionally biased region" description="Basic and acidic residues" evidence="2">
    <location>
        <begin position="1194"/>
        <end position="1216"/>
    </location>
</feature>
<evidence type="ECO:0000259" key="3">
    <source>
        <dbReference type="PROSITE" id="PS50235"/>
    </source>
</evidence>
<dbReference type="InterPro" id="IPR050164">
    <property type="entry name" value="Peptidase_C19"/>
</dbReference>
<organism evidence="4 5">
    <name type="scientific">Magallana gigas</name>
    <name type="common">Pacific oyster</name>
    <name type="synonym">Crassostrea gigas</name>
    <dbReference type="NCBI Taxonomy" id="29159"/>
    <lineage>
        <taxon>Eukaryota</taxon>
        <taxon>Metazoa</taxon>
        <taxon>Spiralia</taxon>
        <taxon>Lophotrochozoa</taxon>
        <taxon>Mollusca</taxon>
        <taxon>Bivalvia</taxon>
        <taxon>Autobranchia</taxon>
        <taxon>Pteriomorphia</taxon>
        <taxon>Ostreida</taxon>
        <taxon>Ostreoidea</taxon>
        <taxon>Ostreidae</taxon>
        <taxon>Magallana</taxon>
    </lineage>
</organism>
<sequence length="1234" mass="137755">MLGLEGLFAEEGENFERSNESSNCKPGLPPPPAKRAKCGLCGISNQGATCYLNSLLQTLFFTTEFRDALFSLGELELGSLTKRNPGVKVRVIPLQLQKLFARLLMSDRQSVLTTELTDSFGWINNEALQQHDVQELNRILFSAIEDSLVGTSGRHLINQLYHGTIVNQIECSVCGKISEREEDFLDLSVAVSGTNSLESGLRNNYCDTETMSGKNQYRCENCHKLVDAKKGARLRSLPQILTISLLRFSFDLIKMDRYKETGKFVFPTSLDMSPYEEKSDGGALYELFSVVVHQGGAHGGHYTAYIRDADNLGQWSSPEEGSISVLGGQGSGQLDVIECDSPIELLQTILHDAPGKCLCMDRLGGEITKKTGVSWNKRFKRQYGPIAKFILKYDDKFLFDQSSNSVSLKHYATAGSSAPSNQNKEKVTVSDHTQTLSESAKTSRPPSPPPPSGYCWFHFNDSHVHPVRQQELESTFSGKSSAYMLFYRRVVDQSRNAGFDGSVPASLIMEVTEENRELQKQRDEYEVELNKLNLHVHFSDWYTVSGGALQPCDYQTSCLPLTLDRRQNVTDLRIAVMELGGELVPENFVIHTMRELPSGYHLYKQLTGSEEVTLQSLGVGDDSSLFVWDGQTVDNMTVEVGEETEPILLNIAPPDGGDSLIRGFSKRMLLDEVTNMACEEFHLKRSCVIVQRLVGKGDQKLLAFTDEEMKTPILELKLNNGSEIFIAKSSEQNVRQVDSSQNLKVKFTVTIENRCQEGDGPRHIIQLQALSTDHVALLKTLALSRFGISEILDGGRLRLEHDTLGLRSPLCDEITLSEAGIGKDSKLVLEPGQAPTSNQITVNITTNSVDLDISDTVEMLVDRNQSVGDCLICVLNRLQIPDQSWHLRKTNWCGEAADILTDLDSTLEHSQVRDGDLLILEQGRIPPKGFISPEIWLYPMLDTAQQSGKSGFLSWLSTGIQNLWNTSSGETTAGNKKEALLVGEVEVSLDATLDDLKLQVMTLPAINDLGVPMTDFLRIRVIEDGELATVLKGGSQTLRKLRLQSCRKLAVQILPQEENLTANHIVLEVCQRIPETKTYAPGQELVWNVSQGATANSLKQVVADLLLIPVEHILVAKHFPKKYEWLIIKEHQRKSSGKGGKKKTPQKSNLRQSPYHIQDGDVLGVKNLQYDPLSHEDFNTEEDERGLEELRRIVEEKKKERDDKKTRKTGDFDFSDKKKRRPEASLTIKVDDFT</sequence>
<name>A0A8W8M495_MAGGI</name>
<dbReference type="PROSITE" id="PS00972">
    <property type="entry name" value="USP_1"/>
    <property type="match status" value="1"/>
</dbReference>
<dbReference type="OrthoDB" id="289038at2759"/>
<dbReference type="GO" id="GO:0005829">
    <property type="term" value="C:cytosol"/>
    <property type="evidence" value="ECO:0007669"/>
    <property type="project" value="TreeGrafter"/>
</dbReference>
<dbReference type="Pfam" id="PF25822">
    <property type="entry name" value="UBL_USP40"/>
    <property type="match status" value="1"/>
</dbReference>
<dbReference type="PROSITE" id="PS00973">
    <property type="entry name" value="USP_2"/>
    <property type="match status" value="1"/>
</dbReference>
<evidence type="ECO:0000313" key="4">
    <source>
        <dbReference type="EnsemblMetazoa" id="G31620.2:cds"/>
    </source>
</evidence>
<dbReference type="PANTHER" id="PTHR24006">
    <property type="entry name" value="UBIQUITIN CARBOXYL-TERMINAL HYDROLASE"/>
    <property type="match status" value="1"/>
</dbReference>
<dbReference type="FunFam" id="3.90.70.10:FF:000043">
    <property type="entry name" value="Ubiquitin carboxyl-terminal hydrolase 40"/>
    <property type="match status" value="1"/>
</dbReference>
<feature type="compositionally biased region" description="Polar residues" evidence="2">
    <location>
        <begin position="430"/>
        <end position="444"/>
    </location>
</feature>
<dbReference type="PROSITE" id="PS50235">
    <property type="entry name" value="USP_3"/>
    <property type="match status" value="1"/>
</dbReference>
<dbReference type="AlphaFoldDB" id="A0A8W8M495"/>
<feature type="region of interest" description="Disordered" evidence="2">
    <location>
        <begin position="1194"/>
        <end position="1234"/>
    </location>
</feature>
<dbReference type="GO" id="GO:0005634">
    <property type="term" value="C:nucleus"/>
    <property type="evidence" value="ECO:0007669"/>
    <property type="project" value="TreeGrafter"/>
</dbReference>
<evidence type="ECO:0000256" key="2">
    <source>
        <dbReference type="SAM" id="MobiDB-lite"/>
    </source>
</evidence>
<evidence type="ECO:0000256" key="1">
    <source>
        <dbReference type="SAM" id="Coils"/>
    </source>
</evidence>
<feature type="region of interest" description="Disordered" evidence="2">
    <location>
        <begin position="1134"/>
        <end position="1156"/>
    </location>
</feature>
<dbReference type="InterPro" id="IPR018200">
    <property type="entry name" value="USP_CS"/>
</dbReference>
<dbReference type="PANTHER" id="PTHR24006:SF842">
    <property type="entry name" value="UBIQUITIN CARBOXYL-TERMINAL HYDROLASE 40"/>
    <property type="match status" value="1"/>
</dbReference>
<dbReference type="InterPro" id="IPR028889">
    <property type="entry name" value="USP"/>
</dbReference>
<dbReference type="OMA" id="PEGSHWF"/>
<evidence type="ECO:0000313" key="5">
    <source>
        <dbReference type="Proteomes" id="UP000005408"/>
    </source>
</evidence>
<dbReference type="SUPFAM" id="SSF54001">
    <property type="entry name" value="Cysteine proteinases"/>
    <property type="match status" value="1"/>
</dbReference>
<reference evidence="4" key="1">
    <citation type="submission" date="2022-08" db="UniProtKB">
        <authorList>
            <consortium name="EnsemblMetazoa"/>
        </authorList>
    </citation>
    <scope>IDENTIFICATION</scope>
    <source>
        <strain evidence="4">05x7-T-G4-1.051#20</strain>
    </source>
</reference>
<dbReference type="EnsemblMetazoa" id="G31620.2">
    <property type="protein sequence ID" value="G31620.2:cds"/>
    <property type="gene ID" value="G31620"/>
</dbReference>